<dbReference type="InterPro" id="IPR011256">
    <property type="entry name" value="Reg_factor_effector_dom_sf"/>
</dbReference>
<dbReference type="PANTHER" id="PTHR30204">
    <property type="entry name" value="REDOX-CYCLING DRUG-SENSING TRANSCRIPTIONAL ACTIVATOR SOXR"/>
    <property type="match status" value="1"/>
</dbReference>
<evidence type="ECO:0000313" key="6">
    <source>
        <dbReference type="EMBL" id="SMY11661.1"/>
    </source>
</evidence>
<dbReference type="Proteomes" id="UP000234462">
    <property type="component" value="Unassembled WGS sequence"/>
</dbReference>
<evidence type="ECO:0000256" key="2">
    <source>
        <dbReference type="ARBA" id="ARBA00023015"/>
    </source>
</evidence>
<keyword evidence="7" id="KW-1185">Reference proteome</keyword>
<dbReference type="Gene3D" id="1.10.1660.10">
    <property type="match status" value="1"/>
</dbReference>
<dbReference type="EMBL" id="FXZM01000005">
    <property type="protein sequence ID" value="SMY11661.1"/>
    <property type="molecule type" value="Genomic_DNA"/>
</dbReference>
<evidence type="ECO:0000313" key="7">
    <source>
        <dbReference type="Proteomes" id="UP000234462"/>
    </source>
</evidence>
<dbReference type="OrthoDB" id="9802039at2"/>
<proteinExistence type="predicted"/>
<evidence type="ECO:0000256" key="3">
    <source>
        <dbReference type="ARBA" id="ARBA00023125"/>
    </source>
</evidence>
<dbReference type="RefSeq" id="WP_101588630.1">
    <property type="nucleotide sequence ID" value="NZ_FXZM01000005.1"/>
</dbReference>
<keyword evidence="2" id="KW-0805">Transcription regulation</keyword>
<reference evidence="7" key="1">
    <citation type="submission" date="2017-03" db="EMBL/GenBank/DDBJ databases">
        <authorList>
            <person name="Monnet C."/>
        </authorList>
    </citation>
    <scope>NUCLEOTIDE SEQUENCE [LARGE SCALE GENOMIC DNA]</scope>
    <source>
        <strain evidence="7">SJ5-8</strain>
    </source>
</reference>
<accession>A0A2H1L443</accession>
<dbReference type="PROSITE" id="PS50937">
    <property type="entry name" value="HTH_MERR_2"/>
    <property type="match status" value="1"/>
</dbReference>
<protein>
    <submittedName>
        <fullName evidence="6">DNA-binding transcriptional regulator, MerR family</fullName>
    </submittedName>
</protein>
<dbReference type="AlphaFoldDB" id="A0A2H1L443"/>
<dbReference type="InterPro" id="IPR000551">
    <property type="entry name" value="MerR-type_HTH_dom"/>
</dbReference>
<evidence type="ECO:0000259" key="5">
    <source>
        <dbReference type="PROSITE" id="PS50937"/>
    </source>
</evidence>
<dbReference type="Pfam" id="PF00376">
    <property type="entry name" value="MerR"/>
    <property type="match status" value="1"/>
</dbReference>
<gene>
    <name evidence="6" type="ORF">BJEO58_01247</name>
</gene>
<organism evidence="6 7">
    <name type="scientific">Brevibacterium jeotgali</name>
    <dbReference type="NCBI Taxonomy" id="1262550"/>
    <lineage>
        <taxon>Bacteria</taxon>
        <taxon>Bacillati</taxon>
        <taxon>Actinomycetota</taxon>
        <taxon>Actinomycetes</taxon>
        <taxon>Micrococcales</taxon>
        <taxon>Brevibacteriaceae</taxon>
        <taxon>Brevibacterium</taxon>
    </lineage>
</organism>
<keyword evidence="1" id="KW-0678">Repressor</keyword>
<keyword evidence="4" id="KW-0804">Transcription</keyword>
<name>A0A2H1L443_9MICO</name>
<feature type="domain" description="HTH merR-type" evidence="5">
    <location>
        <begin position="1"/>
        <end position="71"/>
    </location>
</feature>
<keyword evidence="3 6" id="KW-0238">DNA-binding</keyword>
<dbReference type="Gene3D" id="3.20.80.10">
    <property type="entry name" value="Regulatory factor, effector binding domain"/>
    <property type="match status" value="1"/>
</dbReference>
<evidence type="ECO:0000256" key="4">
    <source>
        <dbReference type="ARBA" id="ARBA00023163"/>
    </source>
</evidence>
<sequence length="266" mass="28698">MMNIGEFAALTGLSVKALHHYHERGVLSPDSVDPVTGYRKFAEDQVRRGIVLGTLRDAGVSVPEAAVATASPQRALRDHRARVLAERDAEDRAFERAQSLLRSLDQPVDVTEVAKPAQPYVATVLTADHDTSDELVEQAMADLWQLLAADGVQPTGPLWISMRIHDRETIQLACCLPTPRRLPPGWGGESVEVGELPARTELCADWSPAPGEDVPDGVTHPALVGLLDAVATHPSAEGFADSRELRQTATGTSPEDWRVEIAVTVG</sequence>
<dbReference type="SUPFAM" id="SSF46955">
    <property type="entry name" value="Putative DNA-binding domain"/>
    <property type="match status" value="1"/>
</dbReference>
<evidence type="ECO:0000256" key="1">
    <source>
        <dbReference type="ARBA" id="ARBA00022491"/>
    </source>
</evidence>
<dbReference type="SMART" id="SM00422">
    <property type="entry name" value="HTH_MERR"/>
    <property type="match status" value="1"/>
</dbReference>
<dbReference type="InterPro" id="IPR047057">
    <property type="entry name" value="MerR_fam"/>
</dbReference>
<dbReference type="GO" id="GO:0003700">
    <property type="term" value="F:DNA-binding transcription factor activity"/>
    <property type="evidence" value="ECO:0007669"/>
    <property type="project" value="InterPro"/>
</dbReference>
<dbReference type="GO" id="GO:0003677">
    <property type="term" value="F:DNA binding"/>
    <property type="evidence" value="ECO:0007669"/>
    <property type="project" value="UniProtKB-KW"/>
</dbReference>
<dbReference type="PANTHER" id="PTHR30204:SF69">
    <property type="entry name" value="MERR-FAMILY TRANSCRIPTIONAL REGULATOR"/>
    <property type="match status" value="1"/>
</dbReference>
<dbReference type="InterPro" id="IPR009061">
    <property type="entry name" value="DNA-bd_dom_put_sf"/>
</dbReference>